<dbReference type="AlphaFoldDB" id="A0A5Q5BJT4"/>
<dbReference type="PANTHER" id="PTHR35936">
    <property type="entry name" value="MEMBRANE-BOUND LYTIC MUREIN TRANSGLYCOSYLASE F"/>
    <property type="match status" value="1"/>
</dbReference>
<name>A0A5Q5BJT4_MYCSS</name>
<dbReference type="Pfam" id="PF00497">
    <property type="entry name" value="SBP_bac_3"/>
    <property type="match status" value="1"/>
</dbReference>
<dbReference type="SMART" id="SM00062">
    <property type="entry name" value="PBPb"/>
    <property type="match status" value="1"/>
</dbReference>
<evidence type="ECO:0000313" key="6">
    <source>
        <dbReference type="EMBL" id="ABG08511.1"/>
    </source>
</evidence>
<keyword evidence="3" id="KW-0732">Signal</keyword>
<dbReference type="GO" id="GO:0030313">
    <property type="term" value="C:cell envelope"/>
    <property type="evidence" value="ECO:0007669"/>
    <property type="project" value="UniProtKB-SubCell"/>
</dbReference>
<protein>
    <submittedName>
        <fullName evidence="6">Amino acid ABC transporter substrate-binding protein, PAAT family</fullName>
    </submittedName>
</protein>
<dbReference type="EMBL" id="CP000384">
    <property type="protein sequence ID" value="ABG08511.1"/>
    <property type="molecule type" value="Genomic_DNA"/>
</dbReference>
<accession>A0A5Q5BJT4</accession>
<evidence type="ECO:0000256" key="2">
    <source>
        <dbReference type="ARBA" id="ARBA00010333"/>
    </source>
</evidence>
<gene>
    <name evidence="6" type="ordered locus">Mmcs_2403</name>
</gene>
<dbReference type="InterPro" id="IPR018313">
    <property type="entry name" value="SBP_3_CS"/>
</dbReference>
<evidence type="ECO:0000256" key="3">
    <source>
        <dbReference type="ARBA" id="ARBA00022729"/>
    </source>
</evidence>
<evidence type="ECO:0000256" key="1">
    <source>
        <dbReference type="ARBA" id="ARBA00004196"/>
    </source>
</evidence>
<dbReference type="InterPro" id="IPR001638">
    <property type="entry name" value="Solute-binding_3/MltF_N"/>
</dbReference>
<evidence type="ECO:0000256" key="4">
    <source>
        <dbReference type="RuleBase" id="RU003744"/>
    </source>
</evidence>
<reference evidence="6" key="1">
    <citation type="submission" date="2006-06" db="EMBL/GenBank/DDBJ databases">
        <title>Complete sequence of chromosome of Mycobacterium sp. MCS.</title>
        <authorList>
            <consortium name="US DOE Joint Genome Institute"/>
            <person name="Copeland A."/>
            <person name="Lucas S."/>
            <person name="Lapidus A."/>
            <person name="Barry K."/>
            <person name="Detter J.C."/>
            <person name="Glavina del Rio T."/>
            <person name="Hammon N."/>
            <person name="Israni S."/>
            <person name="Dalin E."/>
            <person name="Tice H."/>
            <person name="Pitluck S."/>
            <person name="Martinez M."/>
            <person name="Schmutz J."/>
            <person name="Larimer F."/>
            <person name="Land M."/>
            <person name="Hauser L."/>
            <person name="Kyrpides N."/>
            <person name="Kim E."/>
            <person name="Miller C.D."/>
            <person name="Hughes J.E."/>
            <person name="Anderson A.J."/>
            <person name="Sims R.C."/>
            <person name="Richardson P."/>
        </authorList>
    </citation>
    <scope>NUCLEOTIDE SEQUENCE [LARGE SCALE GENOMIC DNA]</scope>
    <source>
        <strain evidence="6">MCS</strain>
    </source>
</reference>
<comment type="subcellular location">
    <subcellularLocation>
        <location evidence="1">Cell envelope</location>
    </subcellularLocation>
</comment>
<dbReference type="SUPFAM" id="SSF53850">
    <property type="entry name" value="Periplasmic binding protein-like II"/>
    <property type="match status" value="1"/>
</dbReference>
<evidence type="ECO:0000259" key="5">
    <source>
        <dbReference type="SMART" id="SM00062"/>
    </source>
</evidence>
<organism evidence="6">
    <name type="scientific">Mycobacterium sp. (strain MCS)</name>
    <dbReference type="NCBI Taxonomy" id="164756"/>
    <lineage>
        <taxon>Bacteria</taxon>
        <taxon>Bacillati</taxon>
        <taxon>Actinomycetota</taxon>
        <taxon>Actinomycetes</taxon>
        <taxon>Mycobacteriales</taxon>
        <taxon>Mycobacteriaceae</taxon>
        <taxon>Mycobacterium</taxon>
    </lineage>
</organism>
<dbReference type="Gene3D" id="3.40.190.10">
    <property type="entry name" value="Periplasmic binding protein-like II"/>
    <property type="match status" value="2"/>
</dbReference>
<feature type="domain" description="Solute-binding protein family 3/N-terminal" evidence="5">
    <location>
        <begin position="9"/>
        <end position="213"/>
    </location>
</feature>
<sequence length="222" mass="23158">MTTVAGVGTLRVGIVVPNPPFTGMPGGLDVDLANAIADALGDRAEFVDYRTVDEVLEALGSGDVDCAAGGLTATDGPVAFAPPYLIAGQALAVDAENHPNVHSVDELDGLTVAVQRGSAAERFAAQLKGPVKRCDRLDIDGCDAIVALAPVLTEYAKGRSDVDVVQKGLSVEHIALAVAGHDQQMLSRITVAQAELEEAGTLQQIRRRWLGNPYADQSLAVH</sequence>
<proteinExistence type="inferred from homology"/>
<comment type="similarity">
    <text evidence="2 4">Belongs to the bacterial solute-binding protein 3 family.</text>
</comment>
<dbReference type="CDD" id="cd13530">
    <property type="entry name" value="PBP2_peptides_like"/>
    <property type="match status" value="1"/>
</dbReference>
<dbReference type="PANTHER" id="PTHR35936:SF17">
    <property type="entry name" value="ARGININE-BINDING EXTRACELLULAR PROTEIN ARTP"/>
    <property type="match status" value="1"/>
</dbReference>
<dbReference type="KEGG" id="mmc:Mmcs_2403"/>
<dbReference type="PROSITE" id="PS01039">
    <property type="entry name" value="SBP_BACTERIAL_3"/>
    <property type="match status" value="1"/>
</dbReference>